<evidence type="ECO:0000256" key="4">
    <source>
        <dbReference type="ARBA" id="ARBA00022692"/>
    </source>
</evidence>
<dbReference type="Proteomes" id="UP000282084">
    <property type="component" value="Unassembled WGS sequence"/>
</dbReference>
<comment type="subcellular location">
    <subcellularLocation>
        <location evidence="1">Cell membrane</location>
        <topology evidence="1">Single-pass membrane protein</topology>
    </subcellularLocation>
</comment>
<organism evidence="11 12">
    <name type="scientific">Saccharothrix australiensis</name>
    <dbReference type="NCBI Taxonomy" id="2072"/>
    <lineage>
        <taxon>Bacteria</taxon>
        <taxon>Bacillati</taxon>
        <taxon>Actinomycetota</taxon>
        <taxon>Actinomycetes</taxon>
        <taxon>Pseudonocardiales</taxon>
        <taxon>Pseudonocardiaceae</taxon>
        <taxon>Saccharothrix</taxon>
    </lineage>
</organism>
<dbReference type="InterPro" id="IPR007795">
    <property type="entry name" value="T7SS_EccB"/>
</dbReference>
<keyword evidence="6" id="KW-0378">Hydrolase</keyword>
<name>A0A495W4X8_9PSEU</name>
<dbReference type="GO" id="GO:0005524">
    <property type="term" value="F:ATP binding"/>
    <property type="evidence" value="ECO:0007669"/>
    <property type="project" value="UniProtKB-KW"/>
</dbReference>
<evidence type="ECO:0000256" key="10">
    <source>
        <dbReference type="SAM" id="Phobius"/>
    </source>
</evidence>
<proteinExistence type="inferred from homology"/>
<dbReference type="PANTHER" id="PTHR40765:SF2">
    <property type="entry name" value="ESX-2 SECRETION SYSTEM ATPASE ECCB2"/>
    <property type="match status" value="1"/>
</dbReference>
<accession>A0A495W4X8</accession>
<evidence type="ECO:0000256" key="6">
    <source>
        <dbReference type="ARBA" id="ARBA00022801"/>
    </source>
</evidence>
<keyword evidence="9 10" id="KW-0472">Membrane</keyword>
<evidence type="ECO:0000313" key="11">
    <source>
        <dbReference type="EMBL" id="RKT56741.1"/>
    </source>
</evidence>
<dbReference type="GO" id="GO:0016787">
    <property type="term" value="F:hydrolase activity"/>
    <property type="evidence" value="ECO:0007669"/>
    <property type="project" value="UniProtKB-KW"/>
</dbReference>
<sequence length="452" mass="45691">MQTQRDRVHAYGFLMGRMSSALVSGDPSPAEPPERGHRFGLFAGLAIGVLVGVGFWVYGLVVPGGNTAWRTPGALVVEKETGNRYVYVDGVLRPTLNHASALLRQGGQAKVQMVSKASLADVPHGPPIGIADAPDSVPPAADLVTGPWLLCLDPGAGAEPSMSMVLGGAAAADPVAGGRYVLVRAPDGTRHVVLDGVRHRVGHEAALVALGVPALPVPTAPGTWLAQLPEGPALEAAEIQGAGNAGPAVAGRPSVVGQVFRQRLAAGGDQFWVAREDGLAPITATEAALLSVAARGSSPTDIDAPALASARRSSDTTLLDRLPAVAQARPAPGLGSGAACLVQTPSGAEVTSAVVTVGAEHAGRPVRDAAGATLRPGSGMLAAAVPVPAGQRKPDRYLITDRGVKYPIADDDSVTALGYGGVVPTPVPDVVLSALPTGPTLSRSAVGVRKDG</sequence>
<dbReference type="GO" id="GO:0005576">
    <property type="term" value="C:extracellular region"/>
    <property type="evidence" value="ECO:0007669"/>
    <property type="project" value="TreeGrafter"/>
</dbReference>
<dbReference type="NCBIfam" id="TIGR03919">
    <property type="entry name" value="T7SS_EccB"/>
    <property type="match status" value="1"/>
</dbReference>
<evidence type="ECO:0000256" key="3">
    <source>
        <dbReference type="ARBA" id="ARBA00022475"/>
    </source>
</evidence>
<dbReference type="Gene3D" id="2.40.50.910">
    <property type="entry name" value="Type VII secretion system EccB, repeat 3 domain"/>
    <property type="match status" value="1"/>
</dbReference>
<keyword evidence="7" id="KW-0067">ATP-binding</keyword>
<evidence type="ECO:0000256" key="5">
    <source>
        <dbReference type="ARBA" id="ARBA00022741"/>
    </source>
</evidence>
<gene>
    <name evidence="11" type="ORF">C8E97_5451</name>
</gene>
<comment type="similarity">
    <text evidence="2">Belongs to the EccB family.</text>
</comment>
<dbReference type="PANTHER" id="PTHR40765">
    <property type="entry name" value="ESX-2 SECRETION SYSTEM ATPASE ECCB2"/>
    <property type="match status" value="1"/>
</dbReference>
<keyword evidence="12" id="KW-1185">Reference proteome</keyword>
<dbReference type="OrthoDB" id="3847604at2"/>
<evidence type="ECO:0000256" key="9">
    <source>
        <dbReference type="ARBA" id="ARBA00023136"/>
    </source>
</evidence>
<keyword evidence="5" id="KW-0547">Nucleotide-binding</keyword>
<evidence type="ECO:0000256" key="7">
    <source>
        <dbReference type="ARBA" id="ARBA00022840"/>
    </source>
</evidence>
<dbReference type="Gene3D" id="3.30.2390.20">
    <property type="entry name" value="Type VII secretion system EccB, repeat 1 domain"/>
    <property type="match status" value="1"/>
</dbReference>
<keyword evidence="8 10" id="KW-1133">Transmembrane helix</keyword>
<dbReference type="Pfam" id="PF05108">
    <property type="entry name" value="T7SS_ESX1_EccB"/>
    <property type="match status" value="1"/>
</dbReference>
<evidence type="ECO:0000313" key="12">
    <source>
        <dbReference type="Proteomes" id="UP000282084"/>
    </source>
</evidence>
<dbReference type="GO" id="GO:0005886">
    <property type="term" value="C:plasma membrane"/>
    <property type="evidence" value="ECO:0007669"/>
    <property type="project" value="UniProtKB-SubCell"/>
</dbReference>
<feature type="transmembrane region" description="Helical" evidence="10">
    <location>
        <begin position="39"/>
        <end position="61"/>
    </location>
</feature>
<dbReference type="InterPro" id="IPR044857">
    <property type="entry name" value="T7SS_EccB_R1"/>
</dbReference>
<protein>
    <submittedName>
        <fullName evidence="11">Type VII secretion protein EccB</fullName>
    </submittedName>
</protein>
<evidence type="ECO:0000256" key="2">
    <source>
        <dbReference type="ARBA" id="ARBA00008149"/>
    </source>
</evidence>
<dbReference type="EMBL" id="RBXO01000001">
    <property type="protein sequence ID" value="RKT56741.1"/>
    <property type="molecule type" value="Genomic_DNA"/>
</dbReference>
<comment type="caution">
    <text evidence="11">The sequence shown here is derived from an EMBL/GenBank/DDBJ whole genome shotgun (WGS) entry which is preliminary data.</text>
</comment>
<keyword evidence="3" id="KW-1003">Cell membrane</keyword>
<keyword evidence="4 10" id="KW-0812">Transmembrane</keyword>
<dbReference type="InterPro" id="IPR042485">
    <property type="entry name" value="T7SS_EccB_R3"/>
</dbReference>
<evidence type="ECO:0000256" key="8">
    <source>
        <dbReference type="ARBA" id="ARBA00022989"/>
    </source>
</evidence>
<evidence type="ECO:0000256" key="1">
    <source>
        <dbReference type="ARBA" id="ARBA00004162"/>
    </source>
</evidence>
<reference evidence="11 12" key="1">
    <citation type="submission" date="2018-10" db="EMBL/GenBank/DDBJ databases">
        <title>Sequencing the genomes of 1000 actinobacteria strains.</title>
        <authorList>
            <person name="Klenk H.-P."/>
        </authorList>
    </citation>
    <scope>NUCLEOTIDE SEQUENCE [LARGE SCALE GENOMIC DNA]</scope>
    <source>
        <strain evidence="11 12">DSM 43800</strain>
    </source>
</reference>
<dbReference type="AlphaFoldDB" id="A0A495W4X8"/>
<dbReference type="RefSeq" id="WP_121008252.1">
    <property type="nucleotide sequence ID" value="NZ_RBXO01000001.1"/>
</dbReference>